<dbReference type="Proteomes" id="UP001321760">
    <property type="component" value="Unassembled WGS sequence"/>
</dbReference>
<dbReference type="Pfam" id="PF00501">
    <property type="entry name" value="AMP-binding"/>
    <property type="match status" value="1"/>
</dbReference>
<dbReference type="PANTHER" id="PTHR43201:SF5">
    <property type="entry name" value="MEDIUM-CHAIN ACYL-COA LIGASE ACSF2, MITOCHONDRIAL"/>
    <property type="match status" value="1"/>
</dbReference>
<dbReference type="GO" id="GO:0031956">
    <property type="term" value="F:medium-chain fatty acid-CoA ligase activity"/>
    <property type="evidence" value="ECO:0007669"/>
    <property type="project" value="TreeGrafter"/>
</dbReference>
<dbReference type="InterPro" id="IPR042099">
    <property type="entry name" value="ANL_N_sf"/>
</dbReference>
<dbReference type="GO" id="GO:0006631">
    <property type="term" value="P:fatty acid metabolic process"/>
    <property type="evidence" value="ECO:0007669"/>
    <property type="project" value="TreeGrafter"/>
</dbReference>
<gene>
    <name evidence="7" type="ORF">QBC34DRAFT_443652</name>
</gene>
<dbReference type="EMBL" id="MU866000">
    <property type="protein sequence ID" value="KAK4443049.1"/>
    <property type="molecule type" value="Genomic_DNA"/>
</dbReference>
<evidence type="ECO:0000256" key="3">
    <source>
        <dbReference type="ARBA" id="ARBA00022553"/>
    </source>
</evidence>
<evidence type="ECO:0000259" key="6">
    <source>
        <dbReference type="PROSITE" id="PS50075"/>
    </source>
</evidence>
<dbReference type="InterPro" id="IPR036736">
    <property type="entry name" value="ACP-like_sf"/>
</dbReference>
<evidence type="ECO:0000256" key="4">
    <source>
        <dbReference type="ARBA" id="ARBA00022598"/>
    </source>
</evidence>
<evidence type="ECO:0000256" key="1">
    <source>
        <dbReference type="ARBA" id="ARBA00006432"/>
    </source>
</evidence>
<evidence type="ECO:0000313" key="8">
    <source>
        <dbReference type="Proteomes" id="UP001321760"/>
    </source>
</evidence>
<evidence type="ECO:0000256" key="5">
    <source>
        <dbReference type="SAM" id="MobiDB-lite"/>
    </source>
</evidence>
<reference evidence="7" key="2">
    <citation type="submission" date="2023-05" db="EMBL/GenBank/DDBJ databases">
        <authorList>
            <consortium name="Lawrence Berkeley National Laboratory"/>
            <person name="Steindorff A."/>
            <person name="Hensen N."/>
            <person name="Bonometti L."/>
            <person name="Westerberg I."/>
            <person name="Brannstrom I.O."/>
            <person name="Guillou S."/>
            <person name="Cros-Aarteil S."/>
            <person name="Calhoun S."/>
            <person name="Haridas S."/>
            <person name="Kuo A."/>
            <person name="Mondo S."/>
            <person name="Pangilinan J."/>
            <person name="Riley R."/>
            <person name="Labutti K."/>
            <person name="Andreopoulos B."/>
            <person name="Lipzen A."/>
            <person name="Chen C."/>
            <person name="Yanf M."/>
            <person name="Daum C."/>
            <person name="Ng V."/>
            <person name="Clum A."/>
            <person name="Ohm R."/>
            <person name="Martin F."/>
            <person name="Silar P."/>
            <person name="Natvig D."/>
            <person name="Lalanne C."/>
            <person name="Gautier V."/>
            <person name="Ament-Velasquez S.L."/>
            <person name="Kruys A."/>
            <person name="Hutchinson M.I."/>
            <person name="Powell A.J."/>
            <person name="Barry K."/>
            <person name="Miller A.N."/>
            <person name="Grigoriev I.V."/>
            <person name="Debuchy R."/>
            <person name="Gladieux P."/>
            <person name="Thoren M.H."/>
            <person name="Johannesson H."/>
        </authorList>
    </citation>
    <scope>NUCLEOTIDE SEQUENCE</scope>
    <source>
        <strain evidence="7">PSN243</strain>
    </source>
</reference>
<dbReference type="PANTHER" id="PTHR43201">
    <property type="entry name" value="ACYL-COA SYNTHETASE"/>
    <property type="match status" value="1"/>
</dbReference>
<dbReference type="PROSITE" id="PS50075">
    <property type="entry name" value="CARRIER"/>
    <property type="match status" value="1"/>
</dbReference>
<name>A0AAV9G4K2_9PEZI</name>
<feature type="compositionally biased region" description="Polar residues" evidence="5">
    <location>
        <begin position="678"/>
        <end position="691"/>
    </location>
</feature>
<evidence type="ECO:0000313" key="7">
    <source>
        <dbReference type="EMBL" id="KAK4443049.1"/>
    </source>
</evidence>
<dbReference type="Gene3D" id="3.40.50.12780">
    <property type="entry name" value="N-terminal domain of ligase-like"/>
    <property type="match status" value="1"/>
</dbReference>
<protein>
    <recommendedName>
        <fullName evidence="6">Carrier domain-containing protein</fullName>
    </recommendedName>
</protein>
<keyword evidence="2" id="KW-0596">Phosphopantetheine</keyword>
<dbReference type="AlphaFoldDB" id="A0AAV9G4K2"/>
<dbReference type="InterPro" id="IPR045851">
    <property type="entry name" value="AMP-bd_C_sf"/>
</dbReference>
<dbReference type="Gene3D" id="3.30.559.10">
    <property type="entry name" value="Chloramphenicol acetyltransferase-like domain"/>
    <property type="match status" value="1"/>
</dbReference>
<dbReference type="InterPro" id="IPR000873">
    <property type="entry name" value="AMP-dep_synth/lig_dom"/>
</dbReference>
<keyword evidence="8" id="KW-1185">Reference proteome</keyword>
<proteinExistence type="inferred from homology"/>
<accession>A0AAV9G4K2</accession>
<organism evidence="7 8">
    <name type="scientific">Podospora aff. communis PSN243</name>
    <dbReference type="NCBI Taxonomy" id="3040156"/>
    <lineage>
        <taxon>Eukaryota</taxon>
        <taxon>Fungi</taxon>
        <taxon>Dikarya</taxon>
        <taxon>Ascomycota</taxon>
        <taxon>Pezizomycotina</taxon>
        <taxon>Sordariomycetes</taxon>
        <taxon>Sordariomycetidae</taxon>
        <taxon>Sordariales</taxon>
        <taxon>Podosporaceae</taxon>
        <taxon>Podospora</taxon>
    </lineage>
</organism>
<dbReference type="Gene3D" id="1.10.1200.10">
    <property type="entry name" value="ACP-like"/>
    <property type="match status" value="1"/>
</dbReference>
<dbReference type="InterPro" id="IPR009081">
    <property type="entry name" value="PP-bd_ACP"/>
</dbReference>
<sequence>MASQPSWLEGPKLTDLTVPTPWERFLSSLSSNPDRPALISLHQPPDLYSIPSLPPPSQGDAYLRWTYRGLYTAITRLATTLQAQGIVPGMPVVTFLPNGAEYILTKMASHMLGCLFAPLNPRALINAEEVNHLVKTFLLHAPVKRILIVADADSASGTVVLDSVIVDEAVKVLVHDPEAGPDGATEKGWLRFDHLMTTGGQLPSGRFSSPTDEMLLCTSGTTNLPKVCALTTAYLSATLHTLAQQPRHNFTGDKFICVAPNNHVAGTEAFMCALSFSGTILFPSARFDTDSFLRAVQLEEPTYGILVPTMVLALCRGRTEKIAKFRCVNLGASPVTQDVLRLCRDVLGCEKACGVFGSTEGAFVRTGERHVEELIGGSEDGYAAVGWGAAVGQVLKVCDPGDPKSVVPVGTVGELHISSPGVVRGYVGQESNAQFYEDEEGRAWYNTGDQARFDADGKVFVLGRYKDVIIRGGENIAPAAIEAVLEPTMGYLGIQIVGAPDQDGVAGEVPIVVTQKRVDSATASGIRDAVVGRMGAACAPDEVISLKDLGLEDYPRTAVGKVQKHKLAAFVKTYRQRRALAGNPTPPGSGGTNNSPTSPTDMRDLSPSLGHLVRVWSETIGIYDVKRHLSPETDVATLPVDSIAIMRVRDRLSKALGGKTLSLAELGKGGTIRDQATLLDSKQPESSSNANGVGERGKVGDQERQSPPEIEDMVHLTENPSLFGHTIKVVTQAVQGCGLTWEDVRAVMPASDFSAVSFRVGSMWHLNLKMVVITRNNISKTQLRKSLHRVIFNNPMMASFIVADAEKLGRNLALHVQVEVDEAFLDKYVLADAGTVKANSDMVDFAKRQHFPGCNDAVPPGPLSKIWLFDVEESGSAGFVMNANHSVFDNTFTQLVYEDLENALTKPDEPLRPHVAYQGWADSYYSLRSSPAARAAIAYHTAALAGLHVHRHALWPSHPPVYAPRDLHFPPSGENGVVKVFDVPGWLELRGSHLDVTSPIPLKAALALFLTGKTGHTHAMFAQVEAERKRWPFLPKSLGDYPASDVGGLTIQTVNNLVAIDPNESVIALLKRMQESQTLQTKYASAPRALVMDALGPESAELYPWIPSNATFNWVGANMPSSKDQYKQIEVVDVVISRGMFGFFVMGGMIVMKDGVKVWIKVQGATFEGSELDGFAASLQRLTQWLVREENWGREVNQSRGLS</sequence>
<dbReference type="SUPFAM" id="SSF56801">
    <property type="entry name" value="Acetyl-CoA synthetase-like"/>
    <property type="match status" value="1"/>
</dbReference>
<evidence type="ECO:0000256" key="2">
    <source>
        <dbReference type="ARBA" id="ARBA00022450"/>
    </source>
</evidence>
<feature type="region of interest" description="Disordered" evidence="5">
    <location>
        <begin position="580"/>
        <end position="606"/>
    </location>
</feature>
<dbReference type="Gene3D" id="3.30.300.30">
    <property type="match status" value="1"/>
</dbReference>
<keyword evidence="3" id="KW-0597">Phosphoprotein</keyword>
<dbReference type="SUPFAM" id="SSF47336">
    <property type="entry name" value="ACP-like"/>
    <property type="match status" value="1"/>
</dbReference>
<dbReference type="InterPro" id="IPR023213">
    <property type="entry name" value="CAT-like_dom_sf"/>
</dbReference>
<dbReference type="SUPFAM" id="SSF52777">
    <property type="entry name" value="CoA-dependent acyltransferases"/>
    <property type="match status" value="1"/>
</dbReference>
<reference evidence="7" key="1">
    <citation type="journal article" date="2023" name="Mol. Phylogenet. Evol.">
        <title>Genome-scale phylogeny and comparative genomics of the fungal order Sordariales.</title>
        <authorList>
            <person name="Hensen N."/>
            <person name="Bonometti L."/>
            <person name="Westerberg I."/>
            <person name="Brannstrom I.O."/>
            <person name="Guillou S."/>
            <person name="Cros-Aarteil S."/>
            <person name="Calhoun S."/>
            <person name="Haridas S."/>
            <person name="Kuo A."/>
            <person name="Mondo S."/>
            <person name="Pangilinan J."/>
            <person name="Riley R."/>
            <person name="LaButti K."/>
            <person name="Andreopoulos B."/>
            <person name="Lipzen A."/>
            <person name="Chen C."/>
            <person name="Yan M."/>
            <person name="Daum C."/>
            <person name="Ng V."/>
            <person name="Clum A."/>
            <person name="Steindorff A."/>
            <person name="Ohm R.A."/>
            <person name="Martin F."/>
            <person name="Silar P."/>
            <person name="Natvig D.O."/>
            <person name="Lalanne C."/>
            <person name="Gautier V."/>
            <person name="Ament-Velasquez S.L."/>
            <person name="Kruys A."/>
            <person name="Hutchinson M.I."/>
            <person name="Powell A.J."/>
            <person name="Barry K."/>
            <person name="Miller A.N."/>
            <person name="Grigoriev I.V."/>
            <person name="Debuchy R."/>
            <person name="Gladieux P."/>
            <person name="Hiltunen Thoren M."/>
            <person name="Johannesson H."/>
        </authorList>
    </citation>
    <scope>NUCLEOTIDE SEQUENCE</scope>
    <source>
        <strain evidence="7">PSN243</strain>
    </source>
</reference>
<feature type="non-terminal residue" evidence="7">
    <location>
        <position position="1"/>
    </location>
</feature>
<feature type="region of interest" description="Disordered" evidence="5">
    <location>
        <begin position="678"/>
        <end position="707"/>
    </location>
</feature>
<dbReference type="Gene3D" id="3.30.559.30">
    <property type="entry name" value="Nonribosomal peptide synthetase, condensation domain"/>
    <property type="match status" value="1"/>
</dbReference>
<comment type="similarity">
    <text evidence="1">Belongs to the ATP-dependent AMP-binding enzyme family.</text>
</comment>
<keyword evidence="4" id="KW-0436">Ligase</keyword>
<feature type="compositionally biased region" description="Basic and acidic residues" evidence="5">
    <location>
        <begin position="695"/>
        <end position="706"/>
    </location>
</feature>
<comment type="caution">
    <text evidence="7">The sequence shown here is derived from an EMBL/GenBank/DDBJ whole genome shotgun (WGS) entry which is preliminary data.</text>
</comment>
<feature type="domain" description="Carrier" evidence="6">
    <location>
        <begin position="606"/>
        <end position="683"/>
    </location>
</feature>